<keyword evidence="2" id="KW-1185">Reference proteome</keyword>
<name>H6Q9N7_PYROT</name>
<dbReference type="AlphaFoldDB" id="H6Q9N7"/>
<gene>
    <name evidence="1" type="ordered locus">Pogu_0844</name>
</gene>
<reference evidence="1 2" key="1">
    <citation type="journal article" date="2012" name="Stand. Genomic Sci.">
        <title>Complete genome sequence of Pyrobaculum oguniense.</title>
        <authorList>
            <person name="Bernick D.L."/>
            <person name="Karplus K."/>
            <person name="Lui L.M."/>
            <person name="Coker J.K."/>
            <person name="Murphy J.N."/>
            <person name="Chan P.P."/>
            <person name="Cozen A.E."/>
            <person name="Lowe T.M."/>
        </authorList>
    </citation>
    <scope>NUCLEOTIDE SEQUENCE [LARGE SCALE GENOMIC DNA]</scope>
    <source>
        <strain evidence="1 2">TE7</strain>
    </source>
</reference>
<organism evidence="1 2">
    <name type="scientific">Pyrobaculum oguniense (strain DSM 13380 / JCM 10595 / TE7)</name>
    <dbReference type="NCBI Taxonomy" id="698757"/>
    <lineage>
        <taxon>Archaea</taxon>
        <taxon>Thermoproteota</taxon>
        <taxon>Thermoprotei</taxon>
        <taxon>Thermoproteales</taxon>
        <taxon>Thermoproteaceae</taxon>
        <taxon>Pyrobaculum</taxon>
    </lineage>
</organism>
<accession>H6Q9N7</accession>
<dbReference type="STRING" id="698757.Pogu_0844"/>
<evidence type="ECO:0000313" key="1">
    <source>
        <dbReference type="EMBL" id="AFA38871.1"/>
    </source>
</evidence>
<dbReference type="eggNOG" id="arCOG07952">
    <property type="taxonomic scope" value="Archaea"/>
</dbReference>
<dbReference type="Proteomes" id="UP000009062">
    <property type="component" value="Chromosome"/>
</dbReference>
<dbReference type="KEGG" id="pog:Pogu_0844"/>
<evidence type="ECO:0000313" key="2">
    <source>
        <dbReference type="Proteomes" id="UP000009062"/>
    </source>
</evidence>
<proteinExistence type="predicted"/>
<dbReference type="HOGENOM" id="CLU_3263973_0_0_2"/>
<protein>
    <submittedName>
        <fullName evidence="1">Uncharacterized protein</fullName>
    </submittedName>
</protein>
<sequence>MAEKYRPVFKKYGVDITPSVYVGEGRMRLAFDPKEPVSSSR</sequence>
<dbReference type="EMBL" id="CP003316">
    <property type="protein sequence ID" value="AFA38871.1"/>
    <property type="molecule type" value="Genomic_DNA"/>
</dbReference>